<dbReference type="CDD" id="cd22893">
    <property type="entry name" value="PlcA-like"/>
    <property type="match status" value="1"/>
</dbReference>
<dbReference type="Proteomes" id="UP000632740">
    <property type="component" value="Unassembled WGS sequence"/>
</dbReference>
<dbReference type="EMBL" id="BONK01000015">
    <property type="protein sequence ID" value="GIG22988.1"/>
    <property type="molecule type" value="Genomic_DNA"/>
</dbReference>
<gene>
    <name evidence="2" type="ORF">Cch01nite_37120</name>
</gene>
<dbReference type="InterPro" id="IPR049756">
    <property type="entry name" value="PlcA-like_dom"/>
</dbReference>
<accession>A0A919U1C9</accession>
<dbReference type="RefSeq" id="WP_203758008.1">
    <property type="nucleotide sequence ID" value="NZ_BONK01000015.1"/>
</dbReference>
<sequence>MGTFDRAAPARDGRPRSRPPLATTGGAAGLARLQRLAGNRATTALVVQRYEAWEHRSLGDAGGGAQRTVRLPNGVVLTYGQIVALSGDFYRSPEALLKAPASELQSILTVMDRERAEAAPRSEGGATVYRPTSAQANQNNADYELATTGHDREGSRQDVLGGDADTASGAHGEVAGGEHVESGAPDIQAGFIDLAGSNEAHFSPDNIRKNWRPKHRLALDLARRAWTLRNPAATAPSIAAGTAPSVREGTRTAADAAARPAAAVPGSPGELAGPPSPALDTGSLAGEPERLEGQAYLSSAFADHYLTDAFASGHLVSGNDGRALCETYWASNRAAILNALVSCEKRAMGPLGLTASGLVVPGIAAGLAAAGKMPSLLLKTVHDFYNSAGIQVRNAVGHEWTTYGDASLGGHPETIAVAQAASTASRDAVDDVVRTGGTSRGEAALDLIPDVAHVDKGAYVGIDAFATDPAVWNPVLAHSLSPDPAVNPLYMMIAGNVGPQVGVGAKKLGRWAGKKAGEYVDDVVNAPGDVARWLDRGVRQLYGPPF</sequence>
<feature type="region of interest" description="Disordered" evidence="1">
    <location>
        <begin position="118"/>
        <end position="172"/>
    </location>
</feature>
<feature type="region of interest" description="Disordered" evidence="1">
    <location>
        <begin position="1"/>
        <end position="25"/>
    </location>
</feature>
<comment type="caution">
    <text evidence="2">The sequence shown here is derived from an EMBL/GenBank/DDBJ whole genome shotgun (WGS) entry which is preliminary data.</text>
</comment>
<organism evidence="2 3">
    <name type="scientific">Cellulomonas chitinilytica</name>
    <dbReference type="NCBI Taxonomy" id="398759"/>
    <lineage>
        <taxon>Bacteria</taxon>
        <taxon>Bacillati</taxon>
        <taxon>Actinomycetota</taxon>
        <taxon>Actinomycetes</taxon>
        <taxon>Micrococcales</taxon>
        <taxon>Cellulomonadaceae</taxon>
        <taxon>Cellulomonas</taxon>
    </lineage>
</organism>
<feature type="compositionally biased region" description="Low complexity" evidence="1">
    <location>
        <begin position="253"/>
        <end position="263"/>
    </location>
</feature>
<name>A0A919U1C9_9CELL</name>
<dbReference type="AlphaFoldDB" id="A0A919U1C9"/>
<feature type="region of interest" description="Disordered" evidence="1">
    <location>
        <begin position="239"/>
        <end position="285"/>
    </location>
</feature>
<protein>
    <submittedName>
        <fullName evidence="2">Uncharacterized protein</fullName>
    </submittedName>
</protein>
<evidence type="ECO:0000313" key="2">
    <source>
        <dbReference type="EMBL" id="GIG22988.1"/>
    </source>
</evidence>
<feature type="compositionally biased region" description="Polar residues" evidence="1">
    <location>
        <begin position="130"/>
        <end position="141"/>
    </location>
</feature>
<keyword evidence="3" id="KW-1185">Reference proteome</keyword>
<evidence type="ECO:0000313" key="3">
    <source>
        <dbReference type="Proteomes" id="UP000632740"/>
    </source>
</evidence>
<evidence type="ECO:0000256" key="1">
    <source>
        <dbReference type="SAM" id="MobiDB-lite"/>
    </source>
</evidence>
<reference evidence="2" key="1">
    <citation type="submission" date="2021-01" db="EMBL/GenBank/DDBJ databases">
        <title>Whole genome shotgun sequence of Cellulomonas chitinilytica NBRC 110799.</title>
        <authorList>
            <person name="Komaki H."/>
            <person name="Tamura T."/>
        </authorList>
    </citation>
    <scope>NUCLEOTIDE SEQUENCE</scope>
    <source>
        <strain evidence="2">NBRC 110799</strain>
    </source>
</reference>
<proteinExistence type="predicted"/>